<accession>A0A1J5R491</accession>
<dbReference type="AlphaFoldDB" id="A0A1J5R491"/>
<proteinExistence type="predicted"/>
<comment type="caution">
    <text evidence="2">The sequence shown here is derived from an EMBL/GenBank/DDBJ whole genome shotgun (WGS) entry which is preliminary data.</text>
</comment>
<organism evidence="2">
    <name type="scientific">mine drainage metagenome</name>
    <dbReference type="NCBI Taxonomy" id="410659"/>
    <lineage>
        <taxon>unclassified sequences</taxon>
        <taxon>metagenomes</taxon>
        <taxon>ecological metagenomes</taxon>
    </lineage>
</organism>
<dbReference type="EMBL" id="MLJW01000281">
    <property type="protein sequence ID" value="OIQ90745.1"/>
    <property type="molecule type" value="Genomic_DNA"/>
</dbReference>
<evidence type="ECO:0000256" key="1">
    <source>
        <dbReference type="SAM" id="Coils"/>
    </source>
</evidence>
<protein>
    <submittedName>
        <fullName evidence="2">Uncharacterized protein</fullName>
    </submittedName>
</protein>
<evidence type="ECO:0000313" key="2">
    <source>
        <dbReference type="EMBL" id="OIQ90745.1"/>
    </source>
</evidence>
<name>A0A1J5R491_9ZZZZ</name>
<feature type="coiled-coil region" evidence="1">
    <location>
        <begin position="29"/>
        <end position="63"/>
    </location>
</feature>
<sequence>MNDIQLNLDKKNNTLDSTLKKIDTRVDKIDSLLKTSTNAKEKADKLLERVQVVEDKQRALEENELNIYQANYQSAIINLLSMEREIKPLVLFNATKNFFNELTSVSNPNTYPEYQEWFKKFKEYIQKNKKNDISLRALNNFITISEAVSSATPLTGVASQMMFSGMSSYINNISKREKELKAQSEAMFALTVSLSQFTDDKDKIEHEWDVITKSLESLQEYYEKVLTRNLSIIGVDKDDFINKFSKENDADKRYLYLSSVRQKTATVVSNLKSNSPKEWKEKIYYELADIQVLKLKYGEITSQINHHISQYETLIKKYKNDSNLASRMDLLDSKLSALKDTFDKAFEPAEYTNSIYRMYKVQ</sequence>
<reference evidence="2" key="1">
    <citation type="submission" date="2016-10" db="EMBL/GenBank/DDBJ databases">
        <title>Sequence of Gallionella enrichment culture.</title>
        <authorList>
            <person name="Poehlein A."/>
            <person name="Muehling M."/>
            <person name="Daniel R."/>
        </authorList>
    </citation>
    <scope>NUCLEOTIDE SEQUENCE</scope>
</reference>
<gene>
    <name evidence="2" type="ORF">GALL_273540</name>
</gene>
<keyword evidence="1" id="KW-0175">Coiled coil</keyword>